<evidence type="ECO:0000256" key="1">
    <source>
        <dbReference type="SAM" id="MobiDB-lite"/>
    </source>
</evidence>
<gene>
    <name evidence="2" type="ORF">OHK93_005063</name>
</gene>
<organism evidence="2 3">
    <name type="scientific">Ramalina farinacea</name>
    <dbReference type="NCBI Taxonomy" id="258253"/>
    <lineage>
        <taxon>Eukaryota</taxon>
        <taxon>Fungi</taxon>
        <taxon>Dikarya</taxon>
        <taxon>Ascomycota</taxon>
        <taxon>Pezizomycotina</taxon>
        <taxon>Lecanoromycetes</taxon>
        <taxon>OSLEUM clade</taxon>
        <taxon>Lecanoromycetidae</taxon>
        <taxon>Lecanorales</taxon>
        <taxon>Lecanorineae</taxon>
        <taxon>Ramalinaceae</taxon>
        <taxon>Ramalina</taxon>
    </lineage>
</organism>
<feature type="compositionally biased region" description="Basic and acidic residues" evidence="1">
    <location>
        <begin position="232"/>
        <end position="247"/>
    </location>
</feature>
<proteinExistence type="predicted"/>
<name>A0AA43U0Y0_9LECA</name>
<protein>
    <submittedName>
        <fullName evidence="2">Uncharacterized protein</fullName>
    </submittedName>
</protein>
<comment type="caution">
    <text evidence="2">The sequence shown here is derived from an EMBL/GenBank/DDBJ whole genome shotgun (WGS) entry which is preliminary data.</text>
</comment>
<feature type="region of interest" description="Disordered" evidence="1">
    <location>
        <begin position="224"/>
        <end position="247"/>
    </location>
</feature>
<feature type="region of interest" description="Disordered" evidence="1">
    <location>
        <begin position="1"/>
        <end position="89"/>
    </location>
</feature>
<keyword evidence="3" id="KW-1185">Reference proteome</keyword>
<dbReference type="AlphaFoldDB" id="A0AA43U0Y0"/>
<dbReference type="Proteomes" id="UP001161017">
    <property type="component" value="Unassembled WGS sequence"/>
</dbReference>
<evidence type="ECO:0000313" key="3">
    <source>
        <dbReference type="Proteomes" id="UP001161017"/>
    </source>
</evidence>
<evidence type="ECO:0000313" key="2">
    <source>
        <dbReference type="EMBL" id="MDI1493275.1"/>
    </source>
</evidence>
<feature type="region of interest" description="Disordered" evidence="1">
    <location>
        <begin position="138"/>
        <end position="176"/>
    </location>
</feature>
<reference evidence="2" key="1">
    <citation type="journal article" date="2023" name="Genome Biol. Evol.">
        <title>First Whole Genome Sequence and Flow Cytometry Genome Size Data for the Lichen-Forming Fungus Ramalina farinacea (Ascomycota).</title>
        <authorList>
            <person name="Llewellyn T."/>
            <person name="Mian S."/>
            <person name="Hill R."/>
            <person name="Leitch I.J."/>
            <person name="Gaya E."/>
        </authorList>
    </citation>
    <scope>NUCLEOTIDE SEQUENCE</scope>
    <source>
        <strain evidence="2">LIQ254RAFAR</strain>
    </source>
</reference>
<dbReference type="EMBL" id="JAPUFD010000025">
    <property type="protein sequence ID" value="MDI1493275.1"/>
    <property type="molecule type" value="Genomic_DNA"/>
</dbReference>
<feature type="compositionally biased region" description="Polar residues" evidence="1">
    <location>
        <begin position="40"/>
        <end position="50"/>
    </location>
</feature>
<accession>A0AA43U0Y0</accession>
<sequence>MAESTDNVPAHVEGSNEVVASTPSEQHPPARPRARRSWYNRPTNLASPSSPCLRPGQATAPVYPYTPLQVVRPEPGAKRPRKAQAFRNQDVTIQSLDDIVEERQTRIVSEAASVQEGVECYTPDYTPPNASVWEPGFLLGDPTPEAEGSGARDAAQVQSPDTPSKIPAEQDGSPTKSARIISCLLSSPARVSRPRPGQMLITQTCRRWWLTGHNIAKCKRSHKALGKKIGKEKKPPVAEAQDSRTTWKDRTSRLTRVFMARVSKRKNSLP</sequence>